<feature type="domain" description="Zeta toxin" evidence="3">
    <location>
        <begin position="66"/>
        <end position="138"/>
    </location>
</feature>
<keyword evidence="1" id="KW-0547">Nucleotide-binding</keyword>
<name>A0A4V3C0C1_9GAMM</name>
<evidence type="ECO:0000256" key="2">
    <source>
        <dbReference type="ARBA" id="ARBA00022840"/>
    </source>
</evidence>
<sequence length="197" mass="22274">MAEHENGSPVCWIVAGPNGAGKTTFAFNYLPQVARCTRFINADLIAAGLSPFAPERNLVTASRIFLNEIEEAIDERQDFAFETTLSGRGCSRLVKRLLSDGWRVELVYLALPSVEMSRLRVAERVSHGGHNIALKDIQRRFPRSLNNLLTLYAPLVSRARCLMNDRDQPEPVFEQRGRYRQIFNSFLFDSLSQEAIS</sequence>
<dbReference type="Gene3D" id="3.40.50.300">
    <property type="entry name" value="P-loop containing nucleotide triphosphate hydrolases"/>
    <property type="match status" value="1"/>
</dbReference>
<dbReference type="RefSeq" id="WP_133482954.1">
    <property type="nucleotide sequence ID" value="NZ_SNWH01000006.1"/>
</dbReference>
<dbReference type="InterPro" id="IPR027417">
    <property type="entry name" value="P-loop_NTPase"/>
</dbReference>
<dbReference type="OrthoDB" id="9791543at2"/>
<gene>
    <name evidence="4" type="ORF">DFO68_106156</name>
</gene>
<accession>A0A4V3C0C1</accession>
<dbReference type="PANTHER" id="PTHR39206:SF1">
    <property type="entry name" value="SLL8004 PROTEIN"/>
    <property type="match status" value="1"/>
</dbReference>
<dbReference type="InterPro" id="IPR010488">
    <property type="entry name" value="Zeta_toxin_domain"/>
</dbReference>
<dbReference type="Proteomes" id="UP000295150">
    <property type="component" value="Unassembled WGS sequence"/>
</dbReference>
<keyword evidence="2" id="KW-0067">ATP-binding</keyword>
<keyword evidence="5" id="KW-1185">Reference proteome</keyword>
<organism evidence="4 5">
    <name type="scientific">Halomonas ventosae</name>
    <dbReference type="NCBI Taxonomy" id="229007"/>
    <lineage>
        <taxon>Bacteria</taxon>
        <taxon>Pseudomonadati</taxon>
        <taxon>Pseudomonadota</taxon>
        <taxon>Gammaproteobacteria</taxon>
        <taxon>Oceanospirillales</taxon>
        <taxon>Halomonadaceae</taxon>
        <taxon>Halomonas</taxon>
    </lineage>
</organism>
<dbReference type="EMBL" id="SNWH01000006">
    <property type="protein sequence ID" value="TDO09899.1"/>
    <property type="molecule type" value="Genomic_DNA"/>
</dbReference>
<dbReference type="AlphaFoldDB" id="A0A4V3C0C1"/>
<evidence type="ECO:0000313" key="5">
    <source>
        <dbReference type="Proteomes" id="UP000295150"/>
    </source>
</evidence>
<evidence type="ECO:0000259" key="3">
    <source>
        <dbReference type="Pfam" id="PF06414"/>
    </source>
</evidence>
<comment type="caution">
    <text evidence="4">The sequence shown here is derived from an EMBL/GenBank/DDBJ whole genome shotgun (WGS) entry which is preliminary data.</text>
</comment>
<evidence type="ECO:0000256" key="1">
    <source>
        <dbReference type="ARBA" id="ARBA00022741"/>
    </source>
</evidence>
<dbReference type="Pfam" id="PF06414">
    <property type="entry name" value="Zeta_toxin"/>
    <property type="match status" value="1"/>
</dbReference>
<dbReference type="GO" id="GO:0016301">
    <property type="term" value="F:kinase activity"/>
    <property type="evidence" value="ECO:0007669"/>
    <property type="project" value="InterPro"/>
</dbReference>
<dbReference type="SUPFAM" id="SSF52540">
    <property type="entry name" value="P-loop containing nucleoside triphosphate hydrolases"/>
    <property type="match status" value="1"/>
</dbReference>
<dbReference type="PANTHER" id="PTHR39206">
    <property type="entry name" value="SLL8004 PROTEIN"/>
    <property type="match status" value="1"/>
</dbReference>
<reference evidence="4 5" key="1">
    <citation type="submission" date="2019-03" db="EMBL/GenBank/DDBJ databases">
        <title>Freshwater and sediment microbial communities from various areas in North America, analyzing microbe dynamics in response to fracking.</title>
        <authorList>
            <person name="Lamendella R."/>
        </authorList>
    </citation>
    <scope>NUCLEOTIDE SEQUENCE [LARGE SCALE GENOMIC DNA]</scope>
    <source>
        <strain evidence="4 5">1_TX</strain>
    </source>
</reference>
<protein>
    <submittedName>
        <fullName evidence="4">Putative ABC-type ATPase</fullName>
    </submittedName>
</protein>
<proteinExistence type="predicted"/>
<dbReference type="GO" id="GO:0005524">
    <property type="term" value="F:ATP binding"/>
    <property type="evidence" value="ECO:0007669"/>
    <property type="project" value="UniProtKB-KW"/>
</dbReference>
<evidence type="ECO:0000313" key="4">
    <source>
        <dbReference type="EMBL" id="TDO09899.1"/>
    </source>
</evidence>